<name>A0ABX9GCN2_9BURK</name>
<accession>A0ABX9GCN2</accession>
<proteinExistence type="predicted"/>
<evidence type="ECO:0000313" key="1">
    <source>
        <dbReference type="EMBL" id="RBP19790.1"/>
    </source>
</evidence>
<dbReference type="Proteomes" id="UP000252124">
    <property type="component" value="Unassembled WGS sequence"/>
</dbReference>
<evidence type="ECO:0000313" key="2">
    <source>
        <dbReference type="Proteomes" id="UP000252124"/>
    </source>
</evidence>
<reference evidence="1 2" key="1">
    <citation type="submission" date="2018-06" db="EMBL/GenBank/DDBJ databases">
        <title>Genomic Encyclopedia of Type Strains, Phase III (KMG-III): the genomes of soil and plant-associated and newly described type strains.</title>
        <authorList>
            <person name="Whitman W."/>
        </authorList>
    </citation>
    <scope>NUCLEOTIDE SEQUENCE [LARGE SCALE GENOMIC DNA]</scope>
    <source>
        <strain evidence="1 2">CECT 7342</strain>
    </source>
</reference>
<organism evidence="1 2">
    <name type="scientific">Achromobacter marplatensis</name>
    <dbReference type="NCBI Taxonomy" id="470868"/>
    <lineage>
        <taxon>Bacteria</taxon>
        <taxon>Pseudomonadati</taxon>
        <taxon>Pseudomonadota</taxon>
        <taxon>Betaproteobacteria</taxon>
        <taxon>Burkholderiales</taxon>
        <taxon>Alcaligenaceae</taxon>
        <taxon>Achromobacter</taxon>
    </lineage>
</organism>
<dbReference type="EMBL" id="QNRM01000004">
    <property type="protein sequence ID" value="RBP19790.1"/>
    <property type="molecule type" value="Genomic_DNA"/>
</dbReference>
<dbReference type="GeneID" id="99730022"/>
<gene>
    <name evidence="1" type="ORF">DFP87_104125</name>
</gene>
<keyword evidence="2" id="KW-1185">Reference proteome</keyword>
<comment type="caution">
    <text evidence="1">The sequence shown here is derived from an EMBL/GenBank/DDBJ whole genome shotgun (WGS) entry which is preliminary data.</text>
</comment>
<dbReference type="RefSeq" id="WP_026383231.1">
    <property type="nucleotide sequence ID" value="NZ_CADIJU010000002.1"/>
</dbReference>
<sequence>MNHYLVADPWAADSLPELGEVHLASIHRIERTIAAIHVMARMVGNSSYEPEANDCQPLDPWAVQGLMAGVESLCHYVQMTTQGMLDQAARIAKNGEASQ</sequence>
<protein>
    <submittedName>
        <fullName evidence="1">Uncharacterized protein</fullName>
    </submittedName>
</protein>